<proteinExistence type="predicted"/>
<evidence type="ECO:0000313" key="3">
    <source>
        <dbReference type="Proteomes" id="UP001589575"/>
    </source>
</evidence>
<feature type="compositionally biased region" description="Basic residues" evidence="1">
    <location>
        <begin position="46"/>
        <end position="57"/>
    </location>
</feature>
<reference evidence="2 3" key="1">
    <citation type="submission" date="2024-09" db="EMBL/GenBank/DDBJ databases">
        <authorList>
            <person name="Sun Q."/>
            <person name="Mori K."/>
        </authorList>
    </citation>
    <scope>NUCLEOTIDE SEQUENCE [LARGE SCALE GENOMIC DNA]</scope>
    <source>
        <strain evidence="2 3">CCM 7609</strain>
    </source>
</reference>
<sequence>MGRAGPDFQGDIRVLLAVPPGRPAGGFSGSSVGLVTSSVRRCSARWRCRPTRSRPPRQRVDGDRGGGGQHVRLAGDQVEGRAWPMHSRAHPSANPSRGTPGRCAQIR</sequence>
<keyword evidence="3" id="KW-1185">Reference proteome</keyword>
<feature type="region of interest" description="Disordered" evidence="1">
    <location>
        <begin position="46"/>
        <end position="107"/>
    </location>
</feature>
<accession>A0ABV5FSN4</accession>
<organism evidence="2 3">
    <name type="scientific">Citricoccus parietis</name>
    <dbReference type="NCBI Taxonomy" id="592307"/>
    <lineage>
        <taxon>Bacteria</taxon>
        <taxon>Bacillati</taxon>
        <taxon>Actinomycetota</taxon>
        <taxon>Actinomycetes</taxon>
        <taxon>Micrococcales</taxon>
        <taxon>Micrococcaceae</taxon>
        <taxon>Citricoccus</taxon>
    </lineage>
</organism>
<dbReference type="EMBL" id="JBHMFI010000001">
    <property type="protein sequence ID" value="MFB9069693.1"/>
    <property type="molecule type" value="Genomic_DNA"/>
</dbReference>
<evidence type="ECO:0000313" key="2">
    <source>
        <dbReference type="EMBL" id="MFB9069693.1"/>
    </source>
</evidence>
<name>A0ABV5FSN4_9MICC</name>
<dbReference type="Proteomes" id="UP001589575">
    <property type="component" value="Unassembled WGS sequence"/>
</dbReference>
<comment type="caution">
    <text evidence="2">The sequence shown here is derived from an EMBL/GenBank/DDBJ whole genome shotgun (WGS) entry which is preliminary data.</text>
</comment>
<protein>
    <submittedName>
        <fullName evidence="2">Uncharacterized protein</fullName>
    </submittedName>
</protein>
<evidence type="ECO:0000256" key="1">
    <source>
        <dbReference type="SAM" id="MobiDB-lite"/>
    </source>
</evidence>
<gene>
    <name evidence="2" type="ORF">ACFFX0_00145</name>
</gene>